<reference evidence="1 2" key="1">
    <citation type="submission" date="2017-02" db="EMBL/GenBank/DDBJ databases">
        <title>The new phylogeny of genus Mycobacterium.</title>
        <authorList>
            <person name="Tortoli E."/>
            <person name="Trovato A."/>
            <person name="Cirillo D.M."/>
        </authorList>
    </citation>
    <scope>NUCLEOTIDE SEQUENCE [LARGE SCALE GENOMIC DNA]</scope>
    <source>
        <strain evidence="1 2">DSM 43992</strain>
    </source>
</reference>
<proteinExistence type="predicted"/>
<evidence type="ECO:0000313" key="2">
    <source>
        <dbReference type="Proteomes" id="UP000192601"/>
    </source>
</evidence>
<comment type="caution">
    <text evidence="1">The sequence shown here is derived from an EMBL/GenBank/DDBJ whole genome shotgun (WGS) entry which is preliminary data.</text>
</comment>
<dbReference type="STRING" id="1783.BST44_27870"/>
<protein>
    <submittedName>
        <fullName evidence="1">Uncharacterized protein</fullName>
    </submittedName>
</protein>
<dbReference type="Proteomes" id="UP000192601">
    <property type="component" value="Unassembled WGS sequence"/>
</dbReference>
<sequence>MDRCGLHATEAPAEQTVAGVVTVHMNPLPRSRMGRMAWSWLRHPVKSREFPAKHERLVTAEDLLLFGV</sequence>
<evidence type="ECO:0000313" key="1">
    <source>
        <dbReference type="EMBL" id="ORB66592.1"/>
    </source>
</evidence>
<dbReference type="EMBL" id="MVIJ01000087">
    <property type="protein sequence ID" value="ORB66592.1"/>
    <property type="molecule type" value="Genomic_DNA"/>
</dbReference>
<name>A0A1X0JV05_MYCSC</name>
<dbReference type="AlphaFoldDB" id="A0A1X0JV05"/>
<accession>A0A1X0JV05</accession>
<keyword evidence="2" id="KW-1185">Reference proteome</keyword>
<organism evidence="1 2">
    <name type="scientific">Mycobacterium scrofulaceum</name>
    <dbReference type="NCBI Taxonomy" id="1783"/>
    <lineage>
        <taxon>Bacteria</taxon>
        <taxon>Bacillati</taxon>
        <taxon>Actinomycetota</taxon>
        <taxon>Actinomycetes</taxon>
        <taxon>Mycobacteriales</taxon>
        <taxon>Mycobacteriaceae</taxon>
        <taxon>Mycobacterium</taxon>
    </lineage>
</organism>
<gene>
    <name evidence="1" type="ORF">BST44_27870</name>
</gene>